<evidence type="ECO:0000256" key="1">
    <source>
        <dbReference type="SAM" id="MobiDB-lite"/>
    </source>
</evidence>
<feature type="region of interest" description="Disordered" evidence="1">
    <location>
        <begin position="624"/>
        <end position="645"/>
    </location>
</feature>
<keyword evidence="3" id="KW-1185">Reference proteome</keyword>
<organism evidence="2 3">
    <name type="scientific">Prorocentrum cordatum</name>
    <dbReference type="NCBI Taxonomy" id="2364126"/>
    <lineage>
        <taxon>Eukaryota</taxon>
        <taxon>Sar</taxon>
        <taxon>Alveolata</taxon>
        <taxon>Dinophyceae</taxon>
        <taxon>Prorocentrales</taxon>
        <taxon>Prorocentraceae</taxon>
        <taxon>Prorocentrum</taxon>
    </lineage>
</organism>
<dbReference type="Proteomes" id="UP001189429">
    <property type="component" value="Unassembled WGS sequence"/>
</dbReference>
<gene>
    <name evidence="2" type="ORF">PCOR1329_LOCUS62755</name>
</gene>
<dbReference type="EMBL" id="CAUYUJ010017937">
    <property type="protein sequence ID" value="CAK0879287.1"/>
    <property type="molecule type" value="Genomic_DNA"/>
</dbReference>
<comment type="caution">
    <text evidence="2">The sequence shown here is derived from an EMBL/GenBank/DDBJ whole genome shotgun (WGS) entry which is preliminary data.</text>
</comment>
<accession>A0ABN9W1A4</accession>
<evidence type="ECO:0000313" key="2">
    <source>
        <dbReference type="EMBL" id="CAK0879287.1"/>
    </source>
</evidence>
<sequence length="765" mass="81399">MEKDGHTNDVMVAAWNKAKSMPVFEIRAKPEVVGHVDRDLPIKQWSYSARRPIKGFIDVITSKEDLSGVNWDAVKEAMAEGRYDAMPPPLGISGAGQSDAPCVMSMHVSKSLPDGDCTVVKVFAFLGGGEPMAAVLERIVVSDPCVLDYRPDTFNAVRTLQVLLEDMGGLLFRYWQLPKAKVVADADPSEVAEKKAALDKAWDFVQAEAPRGNSDGQKLLWVEYQFVDPESPLYNMKRGLGNSLLKCIADRDHFAVKEDYYPLLKSDIRKEYQPMANRILLALAGNTLLTIGEAGFGKTPFMYILAMATARHNADVANERRPGRATAAVRVSAEMDFFRGEVGGPWAPCIFDDGDLADQRPRVLKAFLDPTQAEAMTYARWGAAKFCNSSAAPTAEQWALAATAPDAAKRTTGILVDMIRPASPKGMSGIIVGAMLKRCNVALNAKEDFFFRPAGKDSVVEKLPLMSSYITAEAGKILTRFLKHKKRRDQEEHDRLLAFEKKEVLKLMAASRAAAGAGDGGEDGADGAAAAASSAPAGAAAPREAGAAGGAETAPNDGGMSDRGGGADAWADPADEEGVFGFGGDMRGPELSPPKKLTAARDAHVREIINSEAKVLMMVPWQAGAAPGSSGDASAPSGAAAPADAAPAVQPPIVGCHGALSEEDHREQVAIFRGLAKTHHGAHEDLVTPPRKTRRTGLACGGPLSPVDIQEQQAIFASIVAQAHGETIEVADDSVDLEAELKTLLDGVEAERVGGASELPGDLTD</sequence>
<evidence type="ECO:0000313" key="3">
    <source>
        <dbReference type="Proteomes" id="UP001189429"/>
    </source>
</evidence>
<feature type="compositionally biased region" description="Low complexity" evidence="1">
    <location>
        <begin position="540"/>
        <end position="552"/>
    </location>
</feature>
<protein>
    <submittedName>
        <fullName evidence="2">Uncharacterized protein</fullName>
    </submittedName>
</protein>
<reference evidence="2" key="1">
    <citation type="submission" date="2023-10" db="EMBL/GenBank/DDBJ databases">
        <authorList>
            <person name="Chen Y."/>
            <person name="Shah S."/>
            <person name="Dougan E. K."/>
            <person name="Thang M."/>
            <person name="Chan C."/>
        </authorList>
    </citation>
    <scope>NUCLEOTIDE SEQUENCE [LARGE SCALE GENOMIC DNA]</scope>
</reference>
<proteinExistence type="predicted"/>
<name>A0ABN9W1A4_9DINO</name>
<feature type="region of interest" description="Disordered" evidence="1">
    <location>
        <begin position="540"/>
        <end position="599"/>
    </location>
</feature>